<protein>
    <submittedName>
        <fullName evidence="4">Ras-GAP domain-containing protein</fullName>
    </submittedName>
</protein>
<feature type="region of interest" description="Disordered" evidence="1">
    <location>
        <begin position="101"/>
        <end position="156"/>
    </location>
</feature>
<evidence type="ECO:0000313" key="3">
    <source>
        <dbReference type="Proteomes" id="UP000278807"/>
    </source>
</evidence>
<dbReference type="EMBL" id="UZAE01003653">
    <property type="protein sequence ID" value="VDO00653.1"/>
    <property type="molecule type" value="Genomic_DNA"/>
</dbReference>
<dbReference type="WBParaSite" id="HNAJ_0000479501-mRNA-1">
    <property type="protein sequence ID" value="HNAJ_0000479501-mRNA-1"/>
    <property type="gene ID" value="HNAJ_0000479501"/>
</dbReference>
<feature type="compositionally biased region" description="Low complexity" evidence="1">
    <location>
        <begin position="119"/>
        <end position="129"/>
    </location>
</feature>
<feature type="compositionally biased region" description="Polar residues" evidence="1">
    <location>
        <begin position="142"/>
        <end position="156"/>
    </location>
</feature>
<evidence type="ECO:0000313" key="4">
    <source>
        <dbReference type="WBParaSite" id="HNAJ_0000479501-mRNA-1"/>
    </source>
</evidence>
<gene>
    <name evidence="2" type="ORF">HNAJ_LOCUS4793</name>
</gene>
<keyword evidence="3" id="KW-1185">Reference proteome</keyword>
<dbReference type="STRING" id="102285.A0A0R3TCK6"/>
<accession>A0A0R3TCK6</accession>
<name>A0A0R3TCK6_RODNA</name>
<feature type="region of interest" description="Disordered" evidence="1">
    <location>
        <begin position="344"/>
        <end position="396"/>
    </location>
</feature>
<reference evidence="4" key="1">
    <citation type="submission" date="2017-02" db="UniProtKB">
        <authorList>
            <consortium name="WormBaseParasite"/>
        </authorList>
    </citation>
    <scope>IDENTIFICATION</scope>
</reference>
<reference evidence="2 3" key="2">
    <citation type="submission" date="2018-11" db="EMBL/GenBank/DDBJ databases">
        <authorList>
            <consortium name="Pathogen Informatics"/>
        </authorList>
    </citation>
    <scope>NUCLEOTIDE SEQUENCE [LARGE SCALE GENOMIC DNA]</scope>
</reference>
<proteinExistence type="predicted"/>
<feature type="compositionally biased region" description="Polar residues" evidence="1">
    <location>
        <begin position="345"/>
        <end position="359"/>
    </location>
</feature>
<organism evidence="4">
    <name type="scientific">Rodentolepis nana</name>
    <name type="common">Dwarf tapeworm</name>
    <name type="synonym">Hymenolepis nana</name>
    <dbReference type="NCBI Taxonomy" id="102285"/>
    <lineage>
        <taxon>Eukaryota</taxon>
        <taxon>Metazoa</taxon>
        <taxon>Spiralia</taxon>
        <taxon>Lophotrochozoa</taxon>
        <taxon>Platyhelminthes</taxon>
        <taxon>Cestoda</taxon>
        <taxon>Eucestoda</taxon>
        <taxon>Cyclophyllidea</taxon>
        <taxon>Hymenolepididae</taxon>
        <taxon>Rodentolepis</taxon>
    </lineage>
</organism>
<dbReference type="OrthoDB" id="289038at2759"/>
<evidence type="ECO:0000256" key="1">
    <source>
        <dbReference type="SAM" id="MobiDB-lite"/>
    </source>
</evidence>
<dbReference type="Proteomes" id="UP000278807">
    <property type="component" value="Unassembled WGS sequence"/>
</dbReference>
<sequence length="396" mass="44321">MLPNWTSYVPMKKFRKSQTELKSAFVYNAQHLFNIAIAPSTSHPSRLRLFPRPETARWLGFSNLTTSSDALCPASARGLPPRLRYVGMFLLVEAVIRSYVENPHTPPPPQRQHDHLHHQQQQQPFQSQQIGYGAPSAGEGDSTPTPTQGVSVTSTSDEYGLRETMVDVLTHLTQSWWIPSAAFISALLSLIVTRPLVELRHYFDLIKHLLRVKDELQSMRVLAVLCGLQGPAWRLRPNFQSGRMENETIFGDIPMDSSEEPVDDSSRYYPPPDFDHPGLLFLLTNENGPEGRSTLDSRRAYQCMKFLVELASENTAVVEGLSRFPHLWGPAVEWLESLLAESDKTSSPVSSPFGRSTPLTRHLDLIDSTPPPPPTVNGRLRSGTYSGPPSKSRMLS</sequence>
<dbReference type="AlphaFoldDB" id="A0A0R3TCK6"/>
<feature type="compositionally biased region" description="Polar residues" evidence="1">
    <location>
        <begin position="383"/>
        <end position="396"/>
    </location>
</feature>
<evidence type="ECO:0000313" key="2">
    <source>
        <dbReference type="EMBL" id="VDO00653.1"/>
    </source>
</evidence>